<evidence type="ECO:0000256" key="6">
    <source>
        <dbReference type="ARBA" id="ARBA00022807"/>
    </source>
</evidence>
<dbReference type="Proteomes" id="UP000294933">
    <property type="component" value="Unassembled WGS sequence"/>
</dbReference>
<evidence type="ECO:0000259" key="9">
    <source>
        <dbReference type="Pfam" id="PF20255"/>
    </source>
</evidence>
<evidence type="ECO:0000313" key="10">
    <source>
        <dbReference type="EMBL" id="TDL21949.1"/>
    </source>
</evidence>
<dbReference type="InterPro" id="IPR022099">
    <property type="entry name" value="DUF3638"/>
</dbReference>
<evidence type="ECO:0000256" key="1">
    <source>
        <dbReference type="ARBA" id="ARBA00000707"/>
    </source>
</evidence>
<comment type="catalytic activity">
    <reaction evidence="1">
        <text>Thiol-dependent hydrolysis of ester, thioester, amide, peptide and isopeptide bonds formed by the C-terminal Gly of ubiquitin (a 76-residue protein attached to proteins as an intracellular targeting signal).</text>
        <dbReference type="EC" id="3.4.19.12"/>
    </reaction>
</comment>
<feature type="domain" description="DUF3645" evidence="8">
    <location>
        <begin position="2386"/>
        <end position="2418"/>
    </location>
</feature>
<protein>
    <recommendedName>
        <fullName evidence="2">ubiquitinyl hydrolase 1</fullName>
        <ecNumber evidence="2">3.4.19.12</ecNumber>
    </recommendedName>
</protein>
<keyword evidence="6" id="KW-0788">Thiol protease</keyword>
<feature type="domain" description="DUF6606" evidence="9">
    <location>
        <begin position="45"/>
        <end position="308"/>
    </location>
</feature>
<dbReference type="InterPro" id="IPR046541">
    <property type="entry name" value="DUF6606"/>
</dbReference>
<gene>
    <name evidence="10" type="ORF">BD410DRAFT_898545</name>
</gene>
<feature type="domain" description="DUF3638" evidence="7">
    <location>
        <begin position="2049"/>
        <end position="2264"/>
    </location>
</feature>
<evidence type="ECO:0000259" key="7">
    <source>
        <dbReference type="Pfam" id="PF12340"/>
    </source>
</evidence>
<dbReference type="GO" id="GO:0004843">
    <property type="term" value="F:cysteine-type deubiquitinase activity"/>
    <property type="evidence" value="ECO:0007669"/>
    <property type="project" value="UniProtKB-EC"/>
</dbReference>
<keyword evidence="5" id="KW-0378">Hydrolase</keyword>
<proteinExistence type="predicted"/>
<dbReference type="Pfam" id="PF12359">
    <property type="entry name" value="DUF3645"/>
    <property type="match status" value="1"/>
</dbReference>
<organism evidence="10 11">
    <name type="scientific">Rickenella mellea</name>
    <dbReference type="NCBI Taxonomy" id="50990"/>
    <lineage>
        <taxon>Eukaryota</taxon>
        <taxon>Fungi</taxon>
        <taxon>Dikarya</taxon>
        <taxon>Basidiomycota</taxon>
        <taxon>Agaricomycotina</taxon>
        <taxon>Agaricomycetes</taxon>
        <taxon>Hymenochaetales</taxon>
        <taxon>Rickenellaceae</taxon>
        <taxon>Rickenella</taxon>
    </lineage>
</organism>
<dbReference type="Pfam" id="PF12340">
    <property type="entry name" value="DUF3638"/>
    <property type="match status" value="1"/>
</dbReference>
<evidence type="ECO:0000259" key="8">
    <source>
        <dbReference type="Pfam" id="PF12359"/>
    </source>
</evidence>
<dbReference type="PANTHER" id="PTHR13367:SF34">
    <property type="match status" value="1"/>
</dbReference>
<dbReference type="VEuPathDB" id="FungiDB:BD410DRAFT_898545"/>
<accession>A0A4Y7Q4V5</accession>
<evidence type="ECO:0000313" key="11">
    <source>
        <dbReference type="Proteomes" id="UP000294933"/>
    </source>
</evidence>
<keyword evidence="4" id="KW-0833">Ubl conjugation pathway</keyword>
<dbReference type="InterPro" id="IPR051346">
    <property type="entry name" value="OTU_Deubiquitinase"/>
</dbReference>
<evidence type="ECO:0000256" key="4">
    <source>
        <dbReference type="ARBA" id="ARBA00022786"/>
    </source>
</evidence>
<reference evidence="10 11" key="1">
    <citation type="submission" date="2018-06" db="EMBL/GenBank/DDBJ databases">
        <title>A transcriptomic atlas of mushroom development highlights an independent origin of complex multicellularity.</title>
        <authorList>
            <consortium name="DOE Joint Genome Institute"/>
            <person name="Krizsan K."/>
            <person name="Almasi E."/>
            <person name="Merenyi Z."/>
            <person name="Sahu N."/>
            <person name="Viragh M."/>
            <person name="Koszo T."/>
            <person name="Mondo S."/>
            <person name="Kiss B."/>
            <person name="Balint B."/>
            <person name="Kues U."/>
            <person name="Barry K."/>
            <person name="Hegedus J.C."/>
            <person name="Henrissat B."/>
            <person name="Johnson J."/>
            <person name="Lipzen A."/>
            <person name="Ohm R."/>
            <person name="Nagy I."/>
            <person name="Pangilinan J."/>
            <person name="Yan J."/>
            <person name="Xiong Y."/>
            <person name="Grigoriev I.V."/>
            <person name="Hibbett D.S."/>
            <person name="Nagy L.G."/>
        </authorList>
    </citation>
    <scope>NUCLEOTIDE SEQUENCE [LARGE SCALE GENOMIC DNA]</scope>
    <source>
        <strain evidence="10 11">SZMC22713</strain>
    </source>
</reference>
<dbReference type="STRING" id="50990.A0A4Y7Q4V5"/>
<name>A0A4Y7Q4V5_9AGAM</name>
<dbReference type="GO" id="GO:0006508">
    <property type="term" value="P:proteolysis"/>
    <property type="evidence" value="ECO:0007669"/>
    <property type="project" value="UniProtKB-KW"/>
</dbReference>
<evidence type="ECO:0000256" key="5">
    <source>
        <dbReference type="ARBA" id="ARBA00022801"/>
    </source>
</evidence>
<dbReference type="EC" id="3.4.19.12" evidence="2"/>
<dbReference type="PANTHER" id="PTHR13367">
    <property type="entry name" value="UBIQUITIN THIOESTERASE"/>
    <property type="match status" value="1"/>
</dbReference>
<sequence length="3132" mass="357361">MHAVPCSHECLCLELHPHPLCATIPLTCHSTSLHKMTDMKQFKYVVNNIFMPPKLPQKGDDDTHANDMALASMVATSAGMYCERVPQDEISQWKIMVAMVEQLVSSQEAAGLSKSTVMKSLKNLRPGGILAFFIHAQNSGIIIRKGEDSALIECFEVSPTAAAVTGTIGKLLCYYPASAVSVPLENFDDESFRHEFANFLSHMDVDILEDALPVTKKAGSRVTETRDTADPRYITQLLVGILRGIGKPVDFQRIQKRIGDEVLWDNANLPWRRSSLWLVIRVALQTSLSSAGDTSYKSFMAFLMSDILRAAVPHGLDSDLLHCMGAKVARRLFKIGDAAPDFVVEHVSSAVEEIGKVLNERWQSIQKDHVEALTPRWAPDELDFQADTELSLHNSKDYISQVLDHSFSPIVRDEFVPHEQHRNRNTSEFRDFLNDYYWSTAFDADPTTVLADFEDAVRNNLDAWVGQNLHKSNSYDVIGECITRYENRASKRYESDPEVMSVMFLTIFHLWVGLDKISTTQFTLLRDYSPEIPLELMTRLLLRKSEQLNQLARIEAYLRGRSSAAFQTSSIFSDDINSHTIGIRCFSESDSLQELKCRIEHDADVERKNRCSELGRLNEKHRQLTTQAAELDHSSHWVYRKGVSRSVHRKKKCGKCKLEREASGLSISVHEWPLPKDELRAQAVVFELECPAPFRTWRNITYRILHNICGTLNSSMERVEPFICLENYPTLKIYYTTARDDWQHQITIASETKSFLVAHYRSQSIPTTESRICVNNGLHYRLFDRPSSKWAATGLRNWNIKEQCTLKISPTSPYHVLQSAVSDFPTSNEILANQSDCPKELFLHEFIAFGSIRSGDLLQWMNIVRELRARTLRFGTIEVHSLLVQSAWQVGPSTAEGNRVWHTELGDPEFGAVLIRELKNLIETVEDNWREMLSVRTIVFLATRLLAVTRDDKIAESVFTLLKQARKVTFQWMDQLAGKLQIHRSDEELSEFQWRICEMAATCRSTYDVDLIHLQKLLSSEHDVDILVQCAVTCHNKSPPDFYKLSSDRKQFLTRDRRLSYTLEKVLSTAIINQRRSGLDLAIRAIWDAYRPGLPWTQLPKPNDRWFVSRTAQGFGQKSQLVHYNVMDGQLLIDGKPLGCLPSDMVRKATYNRIFGQTVLDIIPSDMPGMEFKARHLISGYEVYLSPRESELVIRTKQPNTGDILELIPHNKLDGDLPQLLVQENVHWLHLSDRTIELRPLETLWISSPNNWHIHLPQVGRWAVYRPSSPSISLIDMRSRTFTMIAECVKPLERSQFVRVELGGTSDSLSIHLPRFKLSFFVNAASQIECQNLRGMVIDLNKSVGSLVGLSNQLVLRPQRDDLLALPQSRRVLIPHGELDFRQDGHHVQVNVATNQDRHVRYYEYKIDKELGCLVGSVNLTNRLHLLYLHALTSHCLPDPLTGRTGTEEALHGLRSASCFSFQKLDDIEAKILNQIGSLTAVRTHYPSHLRSMQTVKWARLPPTAQHHGFHAGVKSIFAHAECLSVFHDGVGIDDYASDNITNLLDRAALRNAIFYPVEFSGPLRSDDVDLVYDARDLPTTHDELLVYGIASSLRISPSLLNVSRDLMGEYEKWEELSGPIHQLDLTYSRDWLRMELRSHWLSLYDKLIQSPPTDHNQVIFSLSALAFASPDFRPCIDTFQAFWTVQQFCALPPPKWPSYSLQYGFEPQSWRLSPIVRSCAIPFGESPEASLPKGFGETDYELSTRRYSAYAARIDDEIPWLIDALVDQWPCEQPRRPIATQHPSFDLQQLMESEVIELFRHWYRNMKLRSVTFELQAILDNVCTGRATDNIIHPLQLLLPIEGKLVKRKGVSFEDVLKPNAPIVTQLLPLLEIPTTMATSEMSVSTENLRNLLAEFAHSPNALWHRYGLDLDESRKSLYRHDFPVNPKDNPYKEWILILHREQCRSEVHHLFSAIVFSLWYGMTKSESILRSAGLLPRITPKFLIEKLAFTSQTSLPSNWKSVLMSFAEALLGYQRSQRLLGYSMVGNVEEFWKELKNTGQHDLRKSEFYADWLLIQIEGNFLVRPIQARVGVEMIAPSSGENSVHQLVMGEGKSSVIVPLVASALADRTKLVRVVVLKPLVGQMFQLLIQRLSGLTNRRIFYMPFSRAVKMDLEQARRIQEMYETCMRLGGILVAQPEHMLSFKLMGIDKALSGAAEASSLLNSQIWLEANSRDILDESDEILHVRYQLIYTAGTQRPVEDHPDRWVTIQEVLSLARMCASEVLREHPRGLEFVEGRSENFDPIRIHSLVAGERLVDLIAKNILDGAMPNFTFELFPEDVRQGAFKFITDPKHSKSQVATLQEYCHDTDGGLWKAILLLRGLFAHGILIYVFKERRWRVDYGLDPNRSLLAVPYLAKDVPAVKAEFGHPDVCIALTCLSYYYLGLTKDQVDSCFQSLYKLDNPVVEYDKWVRASESIPESLRQLNGVNTEDPDLYRSKIVPLFSRNFVVINFFLSHIVFPKEAKEFPMKLSTSGWDIAERKTHVTTGFSGTNDNRYLLPASIKQQDPAEQLSTNAKVLNYLLRPENSVYVCAQTNECERLSAESFLELLVQQKPEVRILLDVGAQMLELRNERLALHWLSLHVDAQATLFFNDHDELVVITRDGTIETFVASPFNQQLDQCLVYLDDAHTRGTDLKLPHGSRAAVTLGPKVTKDRLSQGCMRMRGLGSVHSVMFMGPPEVDRSIRNAMRYADERENTVEVRDILRWVMQETCAEIERSVPRWAQQGIEYYARSNAWKQFTSHRISEKELCSSWLTPEAKTLDMMYGMQTSDSVESSNGMDIPEITSRCRELGAVSSGDNRNDEEQEREIQHEIEVEREVQLERPPKAVGSIHSIHADVKTFIRTGRVPIPLSRSSAFVSAFVALKNTRAATLTHELGVWSERLLATADFLKTIKTQHFRGSDEYLRPVQWIISSTVDQEVRLVIASPFEVNVLLPEIRRSDYVHLHIYTPRVTQAMGSCDDLTLYCIPPLPRNWPTSPLKLLTIQLNVFAGQLYLADYETYLDVCQFLGVYSAGLRRRFEGAPDLRINCDGFVNRRLRIRVGWHQSPFERSPLPFLKELFALRRKGINFLPTHLGQILHGKSLAESKENF</sequence>
<dbReference type="Pfam" id="PF20255">
    <property type="entry name" value="DUF6606"/>
    <property type="match status" value="1"/>
</dbReference>
<evidence type="ECO:0000256" key="2">
    <source>
        <dbReference type="ARBA" id="ARBA00012759"/>
    </source>
</evidence>
<dbReference type="OrthoDB" id="3182339at2759"/>
<keyword evidence="3" id="KW-0645">Protease</keyword>
<keyword evidence="11" id="KW-1185">Reference proteome</keyword>
<evidence type="ECO:0000256" key="3">
    <source>
        <dbReference type="ARBA" id="ARBA00022670"/>
    </source>
</evidence>
<dbReference type="EMBL" id="ML170177">
    <property type="protein sequence ID" value="TDL21949.1"/>
    <property type="molecule type" value="Genomic_DNA"/>
</dbReference>
<dbReference type="InterPro" id="IPR022105">
    <property type="entry name" value="DUF3645"/>
</dbReference>